<reference evidence="1 2" key="1">
    <citation type="journal article" date="2021" name="Sci. Rep.">
        <title>The distribution of antibiotic resistance genes in chicken gut microbiota commensals.</title>
        <authorList>
            <person name="Juricova H."/>
            <person name="Matiasovicova J."/>
            <person name="Kubasova T."/>
            <person name="Cejkova D."/>
            <person name="Rychlik I."/>
        </authorList>
    </citation>
    <scope>NUCLEOTIDE SEQUENCE [LARGE SCALE GENOMIC DNA]</scope>
    <source>
        <strain evidence="1 2">An431b</strain>
    </source>
</reference>
<dbReference type="Proteomes" id="UP000729290">
    <property type="component" value="Unassembled WGS sequence"/>
</dbReference>
<name>A0ABS2G7L5_9FIRM</name>
<evidence type="ECO:0000313" key="2">
    <source>
        <dbReference type="Proteomes" id="UP000729290"/>
    </source>
</evidence>
<dbReference type="EMBL" id="JACSNV010000002">
    <property type="protein sequence ID" value="MBM6877020.1"/>
    <property type="molecule type" value="Genomic_DNA"/>
</dbReference>
<organism evidence="1 2">
    <name type="scientific">Anaerotignum lactatifermentans</name>
    <dbReference type="NCBI Taxonomy" id="160404"/>
    <lineage>
        <taxon>Bacteria</taxon>
        <taxon>Bacillati</taxon>
        <taxon>Bacillota</taxon>
        <taxon>Clostridia</taxon>
        <taxon>Lachnospirales</taxon>
        <taxon>Anaerotignaceae</taxon>
        <taxon>Anaerotignum</taxon>
    </lineage>
</organism>
<gene>
    <name evidence="1" type="ORF">H9X83_02445</name>
</gene>
<sequence length="45" mass="5313">MLKNEKEYVDFVHGIKRIGAETQFKIFLSQECQVSKNIRKGEKEL</sequence>
<comment type="caution">
    <text evidence="1">The sequence shown here is derived from an EMBL/GenBank/DDBJ whole genome shotgun (WGS) entry which is preliminary data.</text>
</comment>
<protein>
    <submittedName>
        <fullName evidence="1">Uncharacterized protein</fullName>
    </submittedName>
</protein>
<evidence type="ECO:0000313" key="1">
    <source>
        <dbReference type="EMBL" id="MBM6877020.1"/>
    </source>
</evidence>
<accession>A0ABS2G7L5</accession>
<keyword evidence="2" id="KW-1185">Reference proteome</keyword>
<proteinExistence type="predicted"/>